<organism evidence="8 9">
    <name type="scientific">Rhynchophorus ferrugineus</name>
    <name type="common">Red palm weevil</name>
    <name type="synonym">Curculio ferrugineus</name>
    <dbReference type="NCBI Taxonomy" id="354439"/>
    <lineage>
        <taxon>Eukaryota</taxon>
        <taxon>Metazoa</taxon>
        <taxon>Ecdysozoa</taxon>
        <taxon>Arthropoda</taxon>
        <taxon>Hexapoda</taxon>
        <taxon>Insecta</taxon>
        <taxon>Pterygota</taxon>
        <taxon>Neoptera</taxon>
        <taxon>Endopterygota</taxon>
        <taxon>Coleoptera</taxon>
        <taxon>Polyphaga</taxon>
        <taxon>Cucujiformia</taxon>
        <taxon>Curculionidae</taxon>
        <taxon>Dryophthorinae</taxon>
        <taxon>Rhynchophorus</taxon>
    </lineage>
</organism>
<dbReference type="Pfam" id="PF00069">
    <property type="entry name" value="Pkinase"/>
    <property type="match status" value="1"/>
</dbReference>
<dbReference type="GO" id="GO:0034727">
    <property type="term" value="P:piecemeal microautophagy of the nucleus"/>
    <property type="evidence" value="ECO:0007669"/>
    <property type="project" value="TreeGrafter"/>
</dbReference>
<dbReference type="PANTHER" id="PTHR24348">
    <property type="entry name" value="SERINE/THREONINE-PROTEIN KINASE UNC-51-RELATED"/>
    <property type="match status" value="1"/>
</dbReference>
<dbReference type="GO" id="GO:0000422">
    <property type="term" value="P:autophagy of mitochondrion"/>
    <property type="evidence" value="ECO:0007669"/>
    <property type="project" value="TreeGrafter"/>
</dbReference>
<evidence type="ECO:0000256" key="3">
    <source>
        <dbReference type="ARBA" id="ARBA00022777"/>
    </source>
</evidence>
<dbReference type="AlphaFoldDB" id="A0A834M168"/>
<name>A0A834M168_RHYFE</name>
<proteinExistence type="predicted"/>
<dbReference type="InterPro" id="IPR011009">
    <property type="entry name" value="Kinase-like_dom_sf"/>
</dbReference>
<evidence type="ECO:0000256" key="6">
    <source>
        <dbReference type="SAM" id="Phobius"/>
    </source>
</evidence>
<dbReference type="GO" id="GO:0034045">
    <property type="term" value="C:phagophore assembly site membrane"/>
    <property type="evidence" value="ECO:0007669"/>
    <property type="project" value="TreeGrafter"/>
</dbReference>
<dbReference type="GO" id="GO:0005829">
    <property type="term" value="C:cytosol"/>
    <property type="evidence" value="ECO:0007669"/>
    <property type="project" value="TreeGrafter"/>
</dbReference>
<keyword evidence="3" id="KW-0418">Kinase</keyword>
<gene>
    <name evidence="8" type="ORF">GWI33_019675</name>
</gene>
<keyword evidence="9" id="KW-1185">Reference proteome</keyword>
<comment type="caution">
    <text evidence="8">The sequence shown here is derived from an EMBL/GenBank/DDBJ whole genome shotgun (WGS) entry which is preliminary data.</text>
</comment>
<feature type="binding site" evidence="5">
    <location>
        <position position="44"/>
    </location>
    <ligand>
        <name>ATP</name>
        <dbReference type="ChEBI" id="CHEBI:30616"/>
    </ligand>
</feature>
<evidence type="ECO:0000256" key="1">
    <source>
        <dbReference type="ARBA" id="ARBA00022679"/>
    </source>
</evidence>
<evidence type="ECO:0000256" key="5">
    <source>
        <dbReference type="PROSITE-ProRule" id="PRU10141"/>
    </source>
</evidence>
<accession>A0A834M168</accession>
<dbReference type="GO" id="GO:0042594">
    <property type="term" value="P:response to starvation"/>
    <property type="evidence" value="ECO:0007669"/>
    <property type="project" value="TreeGrafter"/>
</dbReference>
<dbReference type="PANTHER" id="PTHR24348:SF22">
    <property type="entry name" value="NON-SPECIFIC SERINE_THREONINE PROTEIN KINASE"/>
    <property type="match status" value="1"/>
</dbReference>
<feature type="domain" description="Protein kinase" evidence="7">
    <location>
        <begin position="9"/>
        <end position="111"/>
    </location>
</feature>
<dbReference type="GO" id="GO:0010508">
    <property type="term" value="P:positive regulation of autophagy"/>
    <property type="evidence" value="ECO:0007669"/>
    <property type="project" value="TreeGrafter"/>
</dbReference>
<dbReference type="GO" id="GO:0048675">
    <property type="term" value="P:axon extension"/>
    <property type="evidence" value="ECO:0007669"/>
    <property type="project" value="TreeGrafter"/>
</dbReference>
<evidence type="ECO:0000313" key="8">
    <source>
        <dbReference type="EMBL" id="KAF7267073.1"/>
    </source>
</evidence>
<dbReference type="InterPro" id="IPR017441">
    <property type="entry name" value="Protein_kinase_ATP_BS"/>
</dbReference>
<dbReference type="Proteomes" id="UP000625711">
    <property type="component" value="Unassembled WGS sequence"/>
</dbReference>
<dbReference type="InterPro" id="IPR045269">
    <property type="entry name" value="Atg1-like"/>
</dbReference>
<dbReference type="Gene3D" id="3.30.200.20">
    <property type="entry name" value="Phosphorylase Kinase, domain 1"/>
    <property type="match status" value="1"/>
</dbReference>
<dbReference type="GO" id="GO:0000045">
    <property type="term" value="P:autophagosome assembly"/>
    <property type="evidence" value="ECO:0007669"/>
    <property type="project" value="TreeGrafter"/>
</dbReference>
<protein>
    <recommendedName>
        <fullName evidence="7">Protein kinase domain-containing protein</fullName>
    </recommendedName>
</protein>
<dbReference type="GO" id="GO:0005524">
    <property type="term" value="F:ATP binding"/>
    <property type="evidence" value="ECO:0007669"/>
    <property type="project" value="UniProtKB-UniRule"/>
</dbReference>
<keyword evidence="4 5" id="KW-0067">ATP-binding</keyword>
<dbReference type="InterPro" id="IPR000719">
    <property type="entry name" value="Prot_kinase_dom"/>
</dbReference>
<keyword evidence="6" id="KW-1133">Transmembrane helix</keyword>
<evidence type="ECO:0000256" key="4">
    <source>
        <dbReference type="ARBA" id="ARBA00022840"/>
    </source>
</evidence>
<dbReference type="SUPFAM" id="SSF56112">
    <property type="entry name" value="Protein kinase-like (PK-like)"/>
    <property type="match status" value="1"/>
</dbReference>
<dbReference type="GO" id="GO:0004674">
    <property type="term" value="F:protein serine/threonine kinase activity"/>
    <property type="evidence" value="ECO:0007669"/>
    <property type="project" value="InterPro"/>
</dbReference>
<dbReference type="PROSITE" id="PS50011">
    <property type="entry name" value="PROTEIN_KINASE_DOM"/>
    <property type="match status" value="1"/>
</dbReference>
<dbReference type="GO" id="GO:0061709">
    <property type="term" value="P:reticulophagy"/>
    <property type="evidence" value="ECO:0007669"/>
    <property type="project" value="TreeGrafter"/>
</dbReference>
<keyword evidence="6" id="KW-0472">Membrane</keyword>
<keyword evidence="6" id="KW-0812">Transmembrane</keyword>
<evidence type="ECO:0000313" key="9">
    <source>
        <dbReference type="Proteomes" id="UP000625711"/>
    </source>
</evidence>
<evidence type="ECO:0000259" key="7">
    <source>
        <dbReference type="PROSITE" id="PS50011"/>
    </source>
</evidence>
<feature type="transmembrane region" description="Helical" evidence="6">
    <location>
        <begin position="90"/>
        <end position="109"/>
    </location>
</feature>
<reference evidence="8" key="1">
    <citation type="submission" date="2020-08" db="EMBL/GenBank/DDBJ databases">
        <title>Genome sequencing and assembly of the red palm weevil Rhynchophorus ferrugineus.</title>
        <authorList>
            <person name="Dias G.B."/>
            <person name="Bergman C.M."/>
            <person name="Manee M."/>
        </authorList>
    </citation>
    <scope>NUCLEOTIDE SEQUENCE</scope>
    <source>
        <strain evidence="8">AA-2017</strain>
        <tissue evidence="8">Whole larva</tissue>
    </source>
</reference>
<evidence type="ECO:0000256" key="2">
    <source>
        <dbReference type="ARBA" id="ARBA00022741"/>
    </source>
</evidence>
<dbReference type="OrthoDB" id="346907at2759"/>
<dbReference type="EMBL" id="JAACXV010014472">
    <property type="protein sequence ID" value="KAF7267073.1"/>
    <property type="molecule type" value="Genomic_DNA"/>
</dbReference>
<keyword evidence="2 5" id="KW-0547">Nucleotide-binding</keyword>
<keyword evidence="1" id="KW-0808">Transferase</keyword>
<sequence length="111" mass="12576">METVGDYEYAAKDILGHGAFAVVFRGRKSSDHSFSVAIKSIAKKNLAKSQNLLAKEIKILKELTLLHHEHVVALLDCVESKNSVFLIMEVSKFFAVDILEMILITYVFWVY</sequence>
<dbReference type="GO" id="GO:0005776">
    <property type="term" value="C:autophagosome"/>
    <property type="evidence" value="ECO:0007669"/>
    <property type="project" value="TreeGrafter"/>
</dbReference>
<dbReference type="PROSITE" id="PS00107">
    <property type="entry name" value="PROTEIN_KINASE_ATP"/>
    <property type="match status" value="1"/>
</dbReference>
<dbReference type="FunFam" id="3.30.200.20:FF:000149">
    <property type="entry name" value="serine/threonine-protein kinase unc-51 isoform X1"/>
    <property type="match status" value="1"/>
</dbReference>